<dbReference type="GO" id="GO:0016651">
    <property type="term" value="F:oxidoreductase activity, acting on NAD(P)H"/>
    <property type="evidence" value="ECO:0007669"/>
    <property type="project" value="TreeGrafter"/>
</dbReference>
<dbReference type="OMA" id="WAEVPDP"/>
<gene>
    <name evidence="4" type="ORF">MGL_1164</name>
</gene>
<dbReference type="KEGG" id="mgl:MGL_1164"/>
<dbReference type="InterPro" id="IPR013154">
    <property type="entry name" value="ADH-like_N"/>
</dbReference>
<dbReference type="SUPFAM" id="SSF50129">
    <property type="entry name" value="GroES-like"/>
    <property type="match status" value="1"/>
</dbReference>
<dbReference type="PANTHER" id="PTHR48106">
    <property type="entry name" value="QUINONE OXIDOREDUCTASE PIG3-RELATED"/>
    <property type="match status" value="1"/>
</dbReference>
<dbReference type="InParanoid" id="A8PWN7"/>
<reference evidence="4 5" key="1">
    <citation type="journal article" date="2007" name="Proc. Natl. Acad. Sci. U.S.A.">
        <title>Dandruff-associated Malassezia genomes reveal convergent and divergent virulence traits shared with plant and human fungal pathogens.</title>
        <authorList>
            <person name="Xu J."/>
            <person name="Saunders C.W."/>
            <person name="Hu P."/>
            <person name="Grant R.A."/>
            <person name="Boekhout T."/>
            <person name="Kuramae E.E."/>
            <person name="Kronstad J.W."/>
            <person name="Deangelis Y.M."/>
            <person name="Reeder N.L."/>
            <person name="Johnstone K.R."/>
            <person name="Leland M."/>
            <person name="Fieno A.M."/>
            <person name="Begley W.M."/>
            <person name="Sun Y."/>
            <person name="Lacey M.P."/>
            <person name="Chaudhary T."/>
            <person name="Keough T."/>
            <person name="Chu L."/>
            <person name="Sears R."/>
            <person name="Yuan B."/>
            <person name="Dawson T.L.Jr."/>
        </authorList>
    </citation>
    <scope>NUCLEOTIDE SEQUENCE [LARGE SCALE GENOMIC DNA]</scope>
    <source>
        <strain evidence="5">ATCC MYA-4612 / CBS 7966</strain>
    </source>
</reference>
<evidence type="ECO:0000256" key="2">
    <source>
        <dbReference type="ARBA" id="ARBA00023002"/>
    </source>
</evidence>
<keyword evidence="1" id="KW-0521">NADP</keyword>
<dbReference type="STRING" id="425265.A8PWN7"/>
<organism evidence="4 5">
    <name type="scientific">Malassezia globosa (strain ATCC MYA-4612 / CBS 7966)</name>
    <name type="common">Dandruff-associated fungus</name>
    <dbReference type="NCBI Taxonomy" id="425265"/>
    <lineage>
        <taxon>Eukaryota</taxon>
        <taxon>Fungi</taxon>
        <taxon>Dikarya</taxon>
        <taxon>Basidiomycota</taxon>
        <taxon>Ustilaginomycotina</taxon>
        <taxon>Malasseziomycetes</taxon>
        <taxon>Malasseziales</taxon>
        <taxon>Malasseziaceae</taxon>
        <taxon>Malassezia</taxon>
    </lineage>
</organism>
<dbReference type="EMBL" id="AAYY01000003">
    <property type="protein sequence ID" value="EDP44682.1"/>
    <property type="molecule type" value="Genomic_DNA"/>
</dbReference>
<evidence type="ECO:0000256" key="1">
    <source>
        <dbReference type="ARBA" id="ARBA00022857"/>
    </source>
</evidence>
<dbReference type="RefSeq" id="XP_001731896.1">
    <property type="nucleotide sequence ID" value="XM_001731844.1"/>
</dbReference>
<keyword evidence="5" id="KW-1185">Reference proteome</keyword>
<proteinExistence type="predicted"/>
<dbReference type="InterPro" id="IPR036291">
    <property type="entry name" value="NAD(P)-bd_dom_sf"/>
</dbReference>
<dbReference type="GO" id="GO:0070402">
    <property type="term" value="F:NADPH binding"/>
    <property type="evidence" value="ECO:0007669"/>
    <property type="project" value="TreeGrafter"/>
</dbReference>
<accession>A8PWN7</accession>
<dbReference type="AlphaFoldDB" id="A8PWN7"/>
<dbReference type="InterPro" id="IPR014189">
    <property type="entry name" value="Quinone_OxRdtase_PIG3"/>
</dbReference>
<dbReference type="InterPro" id="IPR020843">
    <property type="entry name" value="ER"/>
</dbReference>
<dbReference type="CDD" id="cd05276">
    <property type="entry name" value="p53_inducible_oxidoreductase"/>
    <property type="match status" value="1"/>
</dbReference>
<dbReference type="NCBIfam" id="TIGR02824">
    <property type="entry name" value="quinone_pig3"/>
    <property type="match status" value="1"/>
</dbReference>
<comment type="caution">
    <text evidence="4">The sequence shown here is derived from an EMBL/GenBank/DDBJ whole genome shotgun (WGS) entry which is preliminary data.</text>
</comment>
<dbReference type="Gene3D" id="3.40.50.720">
    <property type="entry name" value="NAD(P)-binding Rossmann-like Domain"/>
    <property type="match status" value="1"/>
</dbReference>
<sequence>MHSTSKVSSVPEMMRAVVIENETGPSSALRIGQVQTPKLPMHVTTPHVLVKVRAFGLNRMDLLQREGHYPVPPGASKILGVEFSGEVAETYDGNGSPGTATQLKVGDPVFGLTHGGAYAEYVTVPASMTWKKDASMSWEQAASIPEAYMSAFQALHTLSSLKHGEDVLIHAGASGVGLAAIQLAKFLGARHVYVTAGTPEKIERCKQLGATDGFNYKTEDWADQLKRATNGKGVDVIMDFIGASYFNSNLASLRLDGRMTLQAVMGGFKLPEGSNILPLLMKRLRIEGSTLRSRSIEYQSDVARDFARLGCVDALVRGAQPGESSGQNTLRTILHKVWDWHDIKSAHDAMTANQNIGKMVAVIS</sequence>
<dbReference type="Gene3D" id="3.90.180.10">
    <property type="entry name" value="Medium-chain alcohol dehydrogenases, catalytic domain"/>
    <property type="match status" value="1"/>
</dbReference>
<dbReference type="OrthoDB" id="203908at2759"/>
<dbReference type="InterPro" id="IPR011032">
    <property type="entry name" value="GroES-like_sf"/>
</dbReference>
<evidence type="ECO:0000313" key="4">
    <source>
        <dbReference type="EMBL" id="EDP44682.1"/>
    </source>
</evidence>
<dbReference type="GeneID" id="5856201"/>
<name>A8PWN7_MALGO</name>
<dbReference type="InterPro" id="IPR013149">
    <property type="entry name" value="ADH-like_C"/>
</dbReference>
<protein>
    <recommendedName>
        <fullName evidence="3">Enoyl reductase (ER) domain-containing protein</fullName>
    </recommendedName>
</protein>
<evidence type="ECO:0000259" key="3">
    <source>
        <dbReference type="SMART" id="SM00829"/>
    </source>
</evidence>
<dbReference type="SUPFAM" id="SSF51735">
    <property type="entry name" value="NAD(P)-binding Rossmann-fold domains"/>
    <property type="match status" value="1"/>
</dbReference>
<dbReference type="VEuPathDB" id="FungiDB:MGL_1164"/>
<dbReference type="Proteomes" id="UP000008837">
    <property type="component" value="Unassembled WGS sequence"/>
</dbReference>
<evidence type="ECO:0000313" key="5">
    <source>
        <dbReference type="Proteomes" id="UP000008837"/>
    </source>
</evidence>
<dbReference type="PANTHER" id="PTHR48106:SF18">
    <property type="entry name" value="QUINONE OXIDOREDUCTASE PIG3"/>
    <property type="match status" value="1"/>
</dbReference>
<dbReference type="Pfam" id="PF08240">
    <property type="entry name" value="ADH_N"/>
    <property type="match status" value="1"/>
</dbReference>
<dbReference type="SMART" id="SM00829">
    <property type="entry name" value="PKS_ER"/>
    <property type="match status" value="1"/>
</dbReference>
<keyword evidence="2" id="KW-0560">Oxidoreductase</keyword>
<dbReference type="Pfam" id="PF00107">
    <property type="entry name" value="ADH_zinc_N"/>
    <property type="match status" value="1"/>
</dbReference>
<feature type="domain" description="Enoyl reductase (ER)" evidence="3">
    <location>
        <begin position="32"/>
        <end position="361"/>
    </location>
</feature>